<evidence type="ECO:0000259" key="17">
    <source>
        <dbReference type="Pfam" id="PF20628"/>
    </source>
</evidence>
<dbReference type="InterPro" id="IPR006311">
    <property type="entry name" value="TAT_signal"/>
</dbReference>
<dbReference type="Pfam" id="PF20628">
    <property type="entry name" value="Dyp_perox_C"/>
    <property type="match status" value="1"/>
</dbReference>
<keyword evidence="4 13" id="KW-0479">Metal-binding</keyword>
<dbReference type="NCBIfam" id="TIGR01412">
    <property type="entry name" value="tat_substr_1"/>
    <property type="match status" value="1"/>
</dbReference>
<gene>
    <name evidence="18" type="primary">efeB</name>
    <name evidence="18" type="ORF">E1809_01535</name>
</gene>
<evidence type="ECO:0000256" key="6">
    <source>
        <dbReference type="ARBA" id="ARBA00023002"/>
    </source>
</evidence>
<proteinExistence type="inferred from homology"/>
<dbReference type="SUPFAM" id="SSF54909">
    <property type="entry name" value="Dimeric alpha+beta barrel"/>
    <property type="match status" value="1"/>
</dbReference>
<evidence type="ECO:0000256" key="11">
    <source>
        <dbReference type="ARBA" id="ARBA00033775"/>
    </source>
</evidence>
<comment type="function">
    <text evidence="13">Involved in the recovery of exogenous heme iron. Extracts iron from heme while preserving the protoporphyrin ring intact.</text>
</comment>
<keyword evidence="19" id="KW-1185">Reference proteome</keyword>
<evidence type="ECO:0000256" key="8">
    <source>
        <dbReference type="ARBA" id="ARBA00023239"/>
    </source>
</evidence>
<keyword evidence="3 13" id="KW-0349">Heme</keyword>
<dbReference type="GO" id="GO:0030313">
    <property type="term" value="C:cell envelope"/>
    <property type="evidence" value="ECO:0007669"/>
    <property type="project" value="UniProtKB-SubCell"/>
</dbReference>
<dbReference type="GO" id="GO:0005829">
    <property type="term" value="C:cytosol"/>
    <property type="evidence" value="ECO:0007669"/>
    <property type="project" value="TreeGrafter"/>
</dbReference>
<evidence type="ECO:0000259" key="16">
    <source>
        <dbReference type="Pfam" id="PF04261"/>
    </source>
</evidence>
<evidence type="ECO:0000256" key="1">
    <source>
        <dbReference type="ARBA" id="ARBA00004196"/>
    </source>
</evidence>
<evidence type="ECO:0000256" key="5">
    <source>
        <dbReference type="ARBA" id="ARBA00022729"/>
    </source>
</evidence>
<dbReference type="GO" id="GO:0004325">
    <property type="term" value="F:ferrochelatase activity"/>
    <property type="evidence" value="ECO:0007669"/>
    <property type="project" value="UniProtKB-EC"/>
</dbReference>
<evidence type="ECO:0000256" key="15">
    <source>
        <dbReference type="SAM" id="Phobius"/>
    </source>
</evidence>
<comment type="cofactor">
    <cofactor evidence="13">
        <name>heme b</name>
        <dbReference type="ChEBI" id="CHEBI:60344"/>
    </cofactor>
    <text evidence="13">Binds 1 heme b (iron(II)-protoporphyrin IX) group non-covalently per subunit.</text>
</comment>
<evidence type="ECO:0000256" key="13">
    <source>
        <dbReference type="RuleBase" id="RU365017"/>
    </source>
</evidence>
<dbReference type="EMBL" id="SMRU01000001">
    <property type="protein sequence ID" value="TDG01790.1"/>
    <property type="molecule type" value="Genomic_DNA"/>
</dbReference>
<dbReference type="AlphaFoldDB" id="A0A4R5L2K3"/>
<evidence type="ECO:0000256" key="2">
    <source>
        <dbReference type="ARBA" id="ARBA00022559"/>
    </source>
</evidence>
<evidence type="ECO:0000256" key="3">
    <source>
        <dbReference type="ARBA" id="ARBA00022617"/>
    </source>
</evidence>
<keyword evidence="15" id="KW-0472">Membrane</keyword>
<dbReference type="InterPro" id="IPR048328">
    <property type="entry name" value="Dyp_perox_C"/>
</dbReference>
<dbReference type="PROSITE" id="PS51404">
    <property type="entry name" value="DYP_PEROXIDASE"/>
    <property type="match status" value="1"/>
</dbReference>
<dbReference type="OrthoDB" id="9781066at2"/>
<comment type="similarity">
    <text evidence="9 13">Belongs to the DyP-type peroxidase family.</text>
</comment>
<protein>
    <recommendedName>
        <fullName evidence="10 13">Deferrochelatase</fullName>
        <ecNumber evidence="13">1.11.1.-</ecNumber>
    </recommendedName>
    <alternativeName>
        <fullName evidence="11 13">Peroxidase EfeB</fullName>
    </alternativeName>
</protein>
<feature type="domain" description="Dyp-type peroxidase C-terminal" evidence="17">
    <location>
        <begin position="269"/>
        <end position="454"/>
    </location>
</feature>
<comment type="catalytic activity">
    <reaction evidence="12">
        <text>heme b + 2 H(+) = protoporphyrin IX + Fe(2+)</text>
        <dbReference type="Rhea" id="RHEA:22584"/>
        <dbReference type="ChEBI" id="CHEBI:15378"/>
        <dbReference type="ChEBI" id="CHEBI:29033"/>
        <dbReference type="ChEBI" id="CHEBI:57306"/>
        <dbReference type="ChEBI" id="CHEBI:60344"/>
        <dbReference type="EC" id="4.98.1.1"/>
    </reaction>
    <physiologicalReaction direction="left-to-right" evidence="12">
        <dbReference type="Rhea" id="RHEA:22585"/>
    </physiologicalReaction>
</comment>
<dbReference type="Proteomes" id="UP000295511">
    <property type="component" value="Unassembled WGS sequence"/>
</dbReference>
<sequence length="467" mass="48573">MTGCPFNHEPEAPDGGSGPSAVGLAGAAAGSAGSAAGPASEPAKRGFSRRGLLSLAGIGGAGAVAGLAAGYLGHDAVAASAAPATAPSSVVPFYGERQAGIVTPAQDRLHMAAFDVTVEDRAAVIKLLKDWTAAAEAMTAGRTTGATGAVDGPYDAPPEDTGEALDLGAGNLTLTFGFGPSFFEKDGKARFGLEGRRPDALIDLPHFPGDALQPERTGGDLVVQACADDPQVAVHAIRNLARIGFGNVRVRWSQLGFGRTSSTSRAQATPRNLFGFKDGTANLKSEDTSLLDDHVWATAGTRPGEAWMSGGSYLVSRRIRMLIEIWDRTSLREQEGLIGRTKGAGAPLSGGEEFSVPDFGIKGRDGEPLIALDSHVRLAHADQNNGVKMLRRGYNYTDGSDGVGHLDAGLFFIAFVKDPRTHYVPMQMAMAKSDRLALEYLKHTGSGLFAVPPGFKPGGFIGDGLFT</sequence>
<evidence type="ECO:0000256" key="7">
    <source>
        <dbReference type="ARBA" id="ARBA00023004"/>
    </source>
</evidence>
<comment type="caution">
    <text evidence="18">The sequence shown here is derived from an EMBL/GenBank/DDBJ whole genome shotgun (WGS) entry which is preliminary data.</text>
</comment>
<dbReference type="Pfam" id="PF04261">
    <property type="entry name" value="Dyp_perox_N"/>
    <property type="match status" value="1"/>
</dbReference>
<name>A0A4R5L2K3_9MICC</name>
<dbReference type="NCBIfam" id="TIGR01413">
    <property type="entry name" value="Dyp_perox_fam"/>
    <property type="match status" value="1"/>
</dbReference>
<keyword evidence="2 13" id="KW-0575">Peroxidase</keyword>
<keyword evidence="15" id="KW-1133">Transmembrane helix</keyword>
<dbReference type="GO" id="GO:0033212">
    <property type="term" value="P:iron import into cell"/>
    <property type="evidence" value="ECO:0007669"/>
    <property type="project" value="InterPro"/>
</dbReference>
<dbReference type="InterPro" id="IPR048327">
    <property type="entry name" value="Dyp_perox_N"/>
</dbReference>
<keyword evidence="6 13" id="KW-0560">Oxidoreductase</keyword>
<reference evidence="18 19" key="1">
    <citation type="submission" date="2019-03" db="EMBL/GenBank/DDBJ databases">
        <title>Whole genome sequence of Arthrobacter sp JH1-1.</title>
        <authorList>
            <person name="Trinh H.N."/>
        </authorList>
    </citation>
    <scope>NUCLEOTIDE SEQUENCE [LARGE SCALE GENOMIC DNA]</scope>
    <source>
        <strain evidence="18 19">JH1-1</strain>
    </source>
</reference>
<dbReference type="GO" id="GO:0020037">
    <property type="term" value="F:heme binding"/>
    <property type="evidence" value="ECO:0007669"/>
    <property type="project" value="InterPro"/>
</dbReference>
<evidence type="ECO:0000313" key="18">
    <source>
        <dbReference type="EMBL" id="TDG01790.1"/>
    </source>
</evidence>
<dbReference type="InterPro" id="IPR006314">
    <property type="entry name" value="Dyp_peroxidase"/>
</dbReference>
<feature type="domain" description="Dyp-type peroxidase N-terminal" evidence="16">
    <location>
        <begin position="98"/>
        <end position="257"/>
    </location>
</feature>
<evidence type="ECO:0000256" key="12">
    <source>
        <dbReference type="ARBA" id="ARBA00048856"/>
    </source>
</evidence>
<evidence type="ECO:0000256" key="14">
    <source>
        <dbReference type="SAM" id="MobiDB-lite"/>
    </source>
</evidence>
<evidence type="ECO:0000313" key="19">
    <source>
        <dbReference type="Proteomes" id="UP000295511"/>
    </source>
</evidence>
<evidence type="ECO:0000256" key="10">
    <source>
        <dbReference type="ARBA" id="ARBA00033771"/>
    </source>
</evidence>
<comment type="subcellular location">
    <subcellularLocation>
        <location evidence="1">Cell envelope</location>
    </subcellularLocation>
</comment>
<dbReference type="PROSITE" id="PS51318">
    <property type="entry name" value="TAT"/>
    <property type="match status" value="1"/>
</dbReference>
<dbReference type="PANTHER" id="PTHR30521:SF4">
    <property type="entry name" value="DEFERROCHELATASE"/>
    <property type="match status" value="1"/>
</dbReference>
<accession>A0A4R5L2K3</accession>
<dbReference type="InterPro" id="IPR011008">
    <property type="entry name" value="Dimeric_a/b-barrel"/>
</dbReference>
<feature type="region of interest" description="Disordered" evidence="14">
    <location>
        <begin position="1"/>
        <end position="23"/>
    </location>
</feature>
<dbReference type="GO" id="GO:0046872">
    <property type="term" value="F:metal ion binding"/>
    <property type="evidence" value="ECO:0007669"/>
    <property type="project" value="UniProtKB-KW"/>
</dbReference>
<organism evidence="18 19">
    <name type="scientific">Arthrobacter terricola</name>
    <dbReference type="NCBI Taxonomy" id="2547396"/>
    <lineage>
        <taxon>Bacteria</taxon>
        <taxon>Bacillati</taxon>
        <taxon>Actinomycetota</taxon>
        <taxon>Actinomycetes</taxon>
        <taxon>Micrococcales</taxon>
        <taxon>Micrococcaceae</taxon>
        <taxon>Arthrobacter</taxon>
    </lineage>
</organism>
<dbReference type="InterPro" id="IPR006313">
    <property type="entry name" value="EfeB/EfeN"/>
</dbReference>
<keyword evidence="15" id="KW-0812">Transmembrane</keyword>
<dbReference type="RefSeq" id="WP_133202454.1">
    <property type="nucleotide sequence ID" value="NZ_SMRU01000001.1"/>
</dbReference>
<dbReference type="GO" id="GO:0004601">
    <property type="term" value="F:peroxidase activity"/>
    <property type="evidence" value="ECO:0007669"/>
    <property type="project" value="UniProtKB-KW"/>
</dbReference>
<evidence type="ECO:0000256" key="9">
    <source>
        <dbReference type="ARBA" id="ARBA00025737"/>
    </source>
</evidence>
<keyword evidence="7 13" id="KW-0408">Iron</keyword>
<dbReference type="PANTHER" id="PTHR30521">
    <property type="entry name" value="DEFERROCHELATASE/PEROXIDASE"/>
    <property type="match status" value="1"/>
</dbReference>
<keyword evidence="5" id="KW-0732">Signal</keyword>
<dbReference type="EC" id="1.11.1.-" evidence="13"/>
<keyword evidence="8" id="KW-0456">Lyase</keyword>
<evidence type="ECO:0000256" key="4">
    <source>
        <dbReference type="ARBA" id="ARBA00022723"/>
    </source>
</evidence>
<feature type="transmembrane region" description="Helical" evidence="15">
    <location>
        <begin position="52"/>
        <end position="73"/>
    </location>
</feature>